<comment type="caution">
    <text evidence="2">The sequence shown here is derived from an EMBL/GenBank/DDBJ whole genome shotgun (WGS) entry which is preliminary data.</text>
</comment>
<accession>A0A9Q3ADN9</accession>
<dbReference type="EMBL" id="JAHTBI010000038">
    <property type="protein sequence ID" value="MBV6287659.1"/>
    <property type="molecule type" value="Genomic_DNA"/>
</dbReference>
<reference evidence="2" key="2">
    <citation type="journal article" date="2023" name="Plant Pathol.">
        <title>Dismantling and reorganizing Pseudomonas marginalis sensu#lato.</title>
        <authorList>
            <person name="Sawada H."/>
            <person name="Fujikawa T."/>
            <person name="Satou M."/>
        </authorList>
    </citation>
    <scope>NUCLEOTIDE SEQUENCE</scope>
    <source>
        <strain evidence="2">MAFF 301350</strain>
    </source>
</reference>
<name>A0A9Q3ADN9_9PSED</name>
<evidence type="ECO:0000313" key="3">
    <source>
        <dbReference type="Proteomes" id="UP001106592"/>
    </source>
</evidence>
<dbReference type="AlphaFoldDB" id="A0A9Q3ADN9"/>
<sequence length="474" mass="50767">MHKNSAFSLTLSAPLKRSYWLQSAEPNLQAGTALQGEHKADVVVVGGGFVGLWTALTLKQHEPDIRVLVLEQDVCGGGASGRNGGFVMSWWPKVGTLASFCTPQQTRFLGDSAELAISELGEFCQRHRIDAHFRQKGWLWTATTPAHIDTWNATLKACERVGVTPFERLSAAEVARRTGSTVHLAGVFERSNATVQPAALVRGMRRVVLEAGVLIAENTGVTDIQPGTPVQVSTQNARIRAGAVVLATNAWAAALPQLARLITPVNSSIVLTEPIATRLQQMGWTGAESITDSQLMVDYYRTTVDGRIAFGKGTGAIAYAGKIGPVFSVDPPSIALAEADLRRTYPMLDDVHITHSWSGPIDRTYDSLPTFGSLGEPGNIHYGIGWSGNGVGPSRLGGRILASLALGRNDEWSGCALVGRTCKAFPPEPLRYLGGSLVRNAVIRKERAEMAGQPAARLDCMLARLAPAGLEDKS</sequence>
<dbReference type="PANTHER" id="PTHR13847">
    <property type="entry name" value="SARCOSINE DEHYDROGENASE-RELATED"/>
    <property type="match status" value="1"/>
</dbReference>
<proteinExistence type="predicted"/>
<dbReference type="GO" id="GO:0005737">
    <property type="term" value="C:cytoplasm"/>
    <property type="evidence" value="ECO:0007669"/>
    <property type="project" value="TreeGrafter"/>
</dbReference>
<dbReference type="Proteomes" id="UP001106592">
    <property type="component" value="Unassembled WGS sequence"/>
</dbReference>
<keyword evidence="3" id="KW-1185">Reference proteome</keyword>
<dbReference type="RefSeq" id="WP_217975696.1">
    <property type="nucleotide sequence ID" value="NZ_JAHTBI010000038.1"/>
</dbReference>
<evidence type="ECO:0000259" key="1">
    <source>
        <dbReference type="Pfam" id="PF01266"/>
    </source>
</evidence>
<reference evidence="2" key="1">
    <citation type="journal article" date="2022" name="Int. J. Syst. Evol. Microbiol.">
        <title>Pseudomonas aegrilactucae sp. nov. and Pseudomonas morbosilactucae sp. nov., pathogens causing bacterial rot of lettuce in Japan.</title>
        <authorList>
            <person name="Sawada H."/>
            <person name="Fujikawa T."/>
            <person name="Satou M."/>
        </authorList>
    </citation>
    <scope>NUCLEOTIDE SEQUENCE</scope>
    <source>
        <strain evidence="2">MAFF 301350</strain>
    </source>
</reference>
<dbReference type="InterPro" id="IPR006076">
    <property type="entry name" value="FAD-dep_OxRdtase"/>
</dbReference>
<organism evidence="2 3">
    <name type="scientific">Pseudomonas aegrilactucae</name>
    <dbReference type="NCBI Taxonomy" id="2854028"/>
    <lineage>
        <taxon>Bacteria</taxon>
        <taxon>Pseudomonadati</taxon>
        <taxon>Pseudomonadota</taxon>
        <taxon>Gammaproteobacteria</taxon>
        <taxon>Pseudomonadales</taxon>
        <taxon>Pseudomonadaceae</taxon>
        <taxon>Pseudomonas</taxon>
    </lineage>
</organism>
<evidence type="ECO:0000313" key="2">
    <source>
        <dbReference type="EMBL" id="MBV6287659.1"/>
    </source>
</evidence>
<feature type="domain" description="FAD dependent oxidoreductase" evidence="1">
    <location>
        <begin position="41"/>
        <end position="404"/>
    </location>
</feature>
<dbReference type="PANTHER" id="PTHR13847:SF285">
    <property type="entry name" value="FAD DEPENDENT OXIDOREDUCTASE DOMAIN-CONTAINING PROTEIN"/>
    <property type="match status" value="1"/>
</dbReference>
<gene>
    <name evidence="2" type="ORF">KUO17_11570</name>
</gene>
<protein>
    <submittedName>
        <fullName evidence="2">FAD-binding oxidoreductase</fullName>
    </submittedName>
</protein>
<dbReference type="Pfam" id="PF01266">
    <property type="entry name" value="DAO"/>
    <property type="match status" value="1"/>
</dbReference>